<evidence type="ECO:0000256" key="1">
    <source>
        <dbReference type="SAM" id="MobiDB-lite"/>
    </source>
</evidence>
<keyword evidence="2" id="KW-1133">Transmembrane helix</keyword>
<dbReference type="GO" id="GO:0006487">
    <property type="term" value="P:protein N-linked glycosylation"/>
    <property type="evidence" value="ECO:0007669"/>
    <property type="project" value="TreeGrafter"/>
</dbReference>
<gene>
    <name evidence="3" type="ORF">FIBSPDRAFT_1039250</name>
</gene>
<feature type="region of interest" description="Disordered" evidence="1">
    <location>
        <begin position="15"/>
        <end position="52"/>
    </location>
</feature>
<dbReference type="Proteomes" id="UP000076532">
    <property type="component" value="Unassembled WGS sequence"/>
</dbReference>
<dbReference type="PANTHER" id="PTHR13132">
    <property type="entry name" value="ALPHA- 1,6 -FUCOSYLTRANSFERASE"/>
    <property type="match status" value="1"/>
</dbReference>
<dbReference type="AlphaFoldDB" id="A0A166S141"/>
<keyword evidence="2" id="KW-0812">Transmembrane</keyword>
<evidence type="ECO:0000256" key="2">
    <source>
        <dbReference type="SAM" id="Phobius"/>
    </source>
</evidence>
<keyword evidence="4" id="KW-1185">Reference proteome</keyword>
<dbReference type="PANTHER" id="PTHR13132:SF29">
    <property type="entry name" value="ALPHA-(1,6)-FUCOSYLTRANSFERASE"/>
    <property type="match status" value="1"/>
</dbReference>
<proteinExistence type="predicted"/>
<reference evidence="3 4" key="1">
    <citation type="journal article" date="2016" name="Mol. Biol. Evol.">
        <title>Comparative Genomics of Early-Diverging Mushroom-Forming Fungi Provides Insights into the Origins of Lignocellulose Decay Capabilities.</title>
        <authorList>
            <person name="Nagy L.G."/>
            <person name="Riley R."/>
            <person name="Tritt A."/>
            <person name="Adam C."/>
            <person name="Daum C."/>
            <person name="Floudas D."/>
            <person name="Sun H."/>
            <person name="Yadav J.S."/>
            <person name="Pangilinan J."/>
            <person name="Larsson K.H."/>
            <person name="Matsuura K."/>
            <person name="Barry K."/>
            <person name="Labutti K."/>
            <person name="Kuo R."/>
            <person name="Ohm R.A."/>
            <person name="Bhattacharya S.S."/>
            <person name="Shirouzu T."/>
            <person name="Yoshinaga Y."/>
            <person name="Martin F.M."/>
            <person name="Grigoriev I.V."/>
            <person name="Hibbett D.S."/>
        </authorList>
    </citation>
    <scope>NUCLEOTIDE SEQUENCE [LARGE SCALE GENOMIC DNA]</scope>
    <source>
        <strain evidence="3 4">CBS 109695</strain>
    </source>
</reference>
<evidence type="ECO:0000313" key="3">
    <source>
        <dbReference type="EMBL" id="KZP28899.1"/>
    </source>
</evidence>
<dbReference type="GO" id="GO:0046921">
    <property type="term" value="F:alpha-(1-&gt;6)-fucosyltransferase activity"/>
    <property type="evidence" value="ECO:0007669"/>
    <property type="project" value="TreeGrafter"/>
</dbReference>
<name>A0A166S141_9AGAM</name>
<accession>A0A166S141</accession>
<evidence type="ECO:0000313" key="4">
    <source>
        <dbReference type="Proteomes" id="UP000076532"/>
    </source>
</evidence>
<feature type="transmembrane region" description="Helical" evidence="2">
    <location>
        <begin position="102"/>
        <end position="121"/>
    </location>
</feature>
<sequence>MPRYRPIPLQHIASARPLLDRQTLTPRTPHSRLGRAEEARGDYPTQPYDEDDLGTYDLQSEPLLVSSASDSFPQTGIQDPIHHRPRRNATLKPTTIYHFTRLYIGGCLTLILLIVMIVSLWNPNLLNRIISSGYIGASHLLDPNVISYKVYTQFPLLPSQYAVECHKLMGGFMHHGHYWAEDPKDAYHPYQEVDGGSKTCSGTITYQLGGQVGLLADLGLMAQVAGLARERNKTFLVDDTYWNRGSWTDHFEDVRLLQPGPEPGCIPPPPEELVACPRTARHWVVTARTAQYHLGHTFIDNYANAYAHEINRLKPIFETAAESFSETIKPNLQNLALIKLAGDELASIAGTSVLEYTGLHLRRGDKHAMSWRYKAGYVPISEYAQAVNATIMRLFADGQTNVPVYIASDSPSAQSELVDALPPSTPVLSLSRSSLRELNEVGSRNEYVQEEFNELGEADRVNLTRGAVVDFAMISGMWVAAEQPVPRATICTLSSSICKLSAIGLGWERAFGKVDDMGNIDAEVKGWVEIDNASNIDPVWEAFELFP</sequence>
<organism evidence="3 4">
    <name type="scientific">Athelia psychrophila</name>
    <dbReference type="NCBI Taxonomy" id="1759441"/>
    <lineage>
        <taxon>Eukaryota</taxon>
        <taxon>Fungi</taxon>
        <taxon>Dikarya</taxon>
        <taxon>Basidiomycota</taxon>
        <taxon>Agaricomycotina</taxon>
        <taxon>Agaricomycetes</taxon>
        <taxon>Agaricomycetidae</taxon>
        <taxon>Atheliales</taxon>
        <taxon>Atheliaceae</taxon>
        <taxon>Athelia</taxon>
    </lineage>
</organism>
<dbReference type="OrthoDB" id="2392789at2759"/>
<dbReference type="EMBL" id="KV417501">
    <property type="protein sequence ID" value="KZP28899.1"/>
    <property type="molecule type" value="Genomic_DNA"/>
</dbReference>
<dbReference type="Gene3D" id="3.40.50.11350">
    <property type="match status" value="1"/>
</dbReference>
<keyword evidence="2" id="KW-0472">Membrane</keyword>
<protein>
    <submittedName>
        <fullName evidence="3">Uncharacterized protein</fullName>
    </submittedName>
</protein>